<protein>
    <submittedName>
        <fullName evidence="1">Uncharacterized protein</fullName>
    </submittedName>
</protein>
<comment type="caution">
    <text evidence="1">The sequence shown here is derived from an EMBL/GenBank/DDBJ whole genome shotgun (WGS) entry which is preliminary data.</text>
</comment>
<sequence length="75" mass="8464">MKTLKGTEEKQMLHLYCSLPRCVRVRGAEQRAGVVLGAGPVCGGRGQLRVCVHHRLHPPTSHRRMRACVFQKFIN</sequence>
<keyword evidence="2" id="KW-1185">Reference proteome</keyword>
<organism evidence="1 2">
    <name type="scientific">Portunus trituberculatus</name>
    <name type="common">Swimming crab</name>
    <name type="synonym">Neptunus trituberculatus</name>
    <dbReference type="NCBI Taxonomy" id="210409"/>
    <lineage>
        <taxon>Eukaryota</taxon>
        <taxon>Metazoa</taxon>
        <taxon>Ecdysozoa</taxon>
        <taxon>Arthropoda</taxon>
        <taxon>Crustacea</taxon>
        <taxon>Multicrustacea</taxon>
        <taxon>Malacostraca</taxon>
        <taxon>Eumalacostraca</taxon>
        <taxon>Eucarida</taxon>
        <taxon>Decapoda</taxon>
        <taxon>Pleocyemata</taxon>
        <taxon>Brachyura</taxon>
        <taxon>Eubrachyura</taxon>
        <taxon>Portunoidea</taxon>
        <taxon>Portunidae</taxon>
        <taxon>Portuninae</taxon>
        <taxon>Portunus</taxon>
    </lineage>
</organism>
<dbReference type="Proteomes" id="UP000324222">
    <property type="component" value="Unassembled WGS sequence"/>
</dbReference>
<reference evidence="1 2" key="1">
    <citation type="submission" date="2019-05" db="EMBL/GenBank/DDBJ databases">
        <title>Another draft genome of Portunus trituberculatus and its Hox gene families provides insights of decapod evolution.</title>
        <authorList>
            <person name="Jeong J.-H."/>
            <person name="Song I."/>
            <person name="Kim S."/>
            <person name="Choi T."/>
            <person name="Kim D."/>
            <person name="Ryu S."/>
            <person name="Kim W."/>
        </authorList>
    </citation>
    <scope>NUCLEOTIDE SEQUENCE [LARGE SCALE GENOMIC DNA]</scope>
    <source>
        <tissue evidence="1">Muscle</tissue>
    </source>
</reference>
<name>A0A5B7FHQ0_PORTR</name>
<gene>
    <name evidence="1" type="ORF">E2C01_039698</name>
</gene>
<evidence type="ECO:0000313" key="2">
    <source>
        <dbReference type="Proteomes" id="UP000324222"/>
    </source>
</evidence>
<dbReference type="EMBL" id="VSRR010006986">
    <property type="protein sequence ID" value="MPC45992.1"/>
    <property type="molecule type" value="Genomic_DNA"/>
</dbReference>
<accession>A0A5B7FHQ0</accession>
<evidence type="ECO:0000313" key="1">
    <source>
        <dbReference type="EMBL" id="MPC45992.1"/>
    </source>
</evidence>
<dbReference type="AlphaFoldDB" id="A0A5B7FHQ0"/>
<proteinExistence type="predicted"/>